<keyword evidence="2" id="KW-1185">Reference proteome</keyword>
<dbReference type="AlphaFoldDB" id="A0A0M8ZW94"/>
<dbReference type="Proteomes" id="UP000053105">
    <property type="component" value="Unassembled WGS sequence"/>
</dbReference>
<protein>
    <submittedName>
        <fullName evidence="1">Uncharacterized protein</fullName>
    </submittedName>
</protein>
<organism evidence="1 2">
    <name type="scientific">Melipona quadrifasciata</name>
    <dbReference type="NCBI Taxonomy" id="166423"/>
    <lineage>
        <taxon>Eukaryota</taxon>
        <taxon>Metazoa</taxon>
        <taxon>Ecdysozoa</taxon>
        <taxon>Arthropoda</taxon>
        <taxon>Hexapoda</taxon>
        <taxon>Insecta</taxon>
        <taxon>Pterygota</taxon>
        <taxon>Neoptera</taxon>
        <taxon>Endopterygota</taxon>
        <taxon>Hymenoptera</taxon>
        <taxon>Apocrita</taxon>
        <taxon>Aculeata</taxon>
        <taxon>Apoidea</taxon>
        <taxon>Anthophila</taxon>
        <taxon>Apidae</taxon>
        <taxon>Melipona</taxon>
    </lineage>
</organism>
<gene>
    <name evidence="1" type="ORF">WN51_01609</name>
</gene>
<accession>A0A0M8ZW94</accession>
<evidence type="ECO:0000313" key="2">
    <source>
        <dbReference type="Proteomes" id="UP000053105"/>
    </source>
</evidence>
<dbReference type="EMBL" id="KQ435840">
    <property type="protein sequence ID" value="KOX71336.1"/>
    <property type="molecule type" value="Genomic_DNA"/>
</dbReference>
<sequence>MPIAIKKQRPIYNIVRLQREKFQNFKKAQRTSSFSTFGSPSVDSRFLTTNQEQRSSVEYYVNRMFRMRYLGVSNSESEVL</sequence>
<reference evidence="1 2" key="1">
    <citation type="submission" date="2015-07" db="EMBL/GenBank/DDBJ databases">
        <title>The genome of Melipona quadrifasciata.</title>
        <authorList>
            <person name="Pan H."/>
            <person name="Kapheim K."/>
        </authorList>
    </citation>
    <scope>NUCLEOTIDE SEQUENCE [LARGE SCALE GENOMIC DNA]</scope>
    <source>
        <strain evidence="1">0111107301</strain>
        <tissue evidence="1">Whole body</tissue>
    </source>
</reference>
<name>A0A0M8ZW94_9HYME</name>
<proteinExistence type="predicted"/>
<evidence type="ECO:0000313" key="1">
    <source>
        <dbReference type="EMBL" id="KOX71336.1"/>
    </source>
</evidence>